<reference evidence="3" key="1">
    <citation type="journal article" date="2014" name="PLoS ONE">
        <title>Transcriptome-Based Identification of ABC Transporters in the Western Tarnished Plant Bug Lygus hesperus.</title>
        <authorList>
            <person name="Hull J.J."/>
            <person name="Chaney K."/>
            <person name="Geib S.M."/>
            <person name="Fabrick J.A."/>
            <person name="Brent C.S."/>
            <person name="Walsh D."/>
            <person name="Lavine L.C."/>
        </authorList>
    </citation>
    <scope>NUCLEOTIDE SEQUENCE</scope>
</reference>
<feature type="region of interest" description="Disordered" evidence="1">
    <location>
        <begin position="357"/>
        <end position="376"/>
    </location>
</feature>
<accession>A0A0A9X8T9</accession>
<sequence length="376" mass="42262">MRVNPVYFAVFFISKAASALWSQQDPSFKDVAGQDHPHLKREDFARYPKPLVLKGKGRTYNDRKDNEETINDSVKSFRHKADEFKRYKPLKKTVKTGGDATDGEEPIKHESVKSLNRFSVEGFKRFKPSKKVVAPAEETPEEKDSEEIKHDSAKSFKFPADGFKHYKPIKKVVQSIEETSDSKDSVESKLDSGQSLKLTIDGIKHYKPMKKIVSPTEESAESNTQLNDKKSNKNSLTDGFEIPQEIHSMTKHPDKVEQNKAKTGYGEEDATGSPAGSAPQMNPTVRHRSSNHRATCGGCPDCPSSVETIFVCPKCRTHYIVRLNIRESKCCGNPSPPCCPGASAAFADHIERLESRIRKQKISRHSQGELDRMRKP</sequence>
<organism evidence="3">
    <name type="scientific">Lygus hesperus</name>
    <name type="common">Western plant bug</name>
    <dbReference type="NCBI Taxonomy" id="30085"/>
    <lineage>
        <taxon>Eukaryota</taxon>
        <taxon>Metazoa</taxon>
        <taxon>Ecdysozoa</taxon>
        <taxon>Arthropoda</taxon>
        <taxon>Hexapoda</taxon>
        <taxon>Insecta</taxon>
        <taxon>Pterygota</taxon>
        <taxon>Neoptera</taxon>
        <taxon>Paraneoptera</taxon>
        <taxon>Hemiptera</taxon>
        <taxon>Heteroptera</taxon>
        <taxon>Panheteroptera</taxon>
        <taxon>Cimicomorpha</taxon>
        <taxon>Miridae</taxon>
        <taxon>Mirini</taxon>
        <taxon>Lygus</taxon>
    </lineage>
</organism>
<feature type="chain" id="PRO_5002054266" evidence="2">
    <location>
        <begin position="20"/>
        <end position="376"/>
    </location>
</feature>
<protein>
    <submittedName>
        <fullName evidence="3">Uncharacterized protein</fullName>
    </submittedName>
</protein>
<gene>
    <name evidence="3" type="ORF">CM83_14208</name>
</gene>
<evidence type="ECO:0000313" key="3">
    <source>
        <dbReference type="EMBL" id="JAG17102.1"/>
    </source>
</evidence>
<reference evidence="3" key="2">
    <citation type="submission" date="2014-07" db="EMBL/GenBank/DDBJ databases">
        <authorList>
            <person name="Hull J."/>
        </authorList>
    </citation>
    <scope>NUCLEOTIDE SEQUENCE</scope>
</reference>
<evidence type="ECO:0000256" key="2">
    <source>
        <dbReference type="SAM" id="SignalP"/>
    </source>
</evidence>
<feature type="compositionally biased region" description="Basic and acidic residues" evidence="1">
    <location>
        <begin position="251"/>
        <end position="260"/>
    </location>
</feature>
<dbReference type="AlphaFoldDB" id="A0A0A9X8T9"/>
<feature type="non-terminal residue" evidence="3">
    <location>
        <position position="376"/>
    </location>
</feature>
<feature type="region of interest" description="Disordered" evidence="1">
    <location>
        <begin position="212"/>
        <end position="290"/>
    </location>
</feature>
<feature type="compositionally biased region" description="Basic and acidic residues" evidence="1">
    <location>
        <begin position="366"/>
        <end position="376"/>
    </location>
</feature>
<feature type="signal peptide" evidence="2">
    <location>
        <begin position="1"/>
        <end position="19"/>
    </location>
</feature>
<proteinExistence type="predicted"/>
<evidence type="ECO:0000256" key="1">
    <source>
        <dbReference type="SAM" id="MobiDB-lite"/>
    </source>
</evidence>
<keyword evidence="2" id="KW-0732">Signal</keyword>
<name>A0A0A9X8T9_LYGHE</name>
<feature type="region of interest" description="Disordered" evidence="1">
    <location>
        <begin position="129"/>
        <end position="153"/>
    </location>
</feature>
<dbReference type="EMBL" id="GBHO01026502">
    <property type="protein sequence ID" value="JAG17102.1"/>
    <property type="molecule type" value="Transcribed_RNA"/>
</dbReference>